<dbReference type="RefSeq" id="WP_156739049.1">
    <property type="nucleotide sequence ID" value="NZ_CACRYJ010000006.1"/>
</dbReference>
<evidence type="ECO:0000313" key="2">
    <source>
        <dbReference type="Proteomes" id="UP000419743"/>
    </source>
</evidence>
<dbReference type="Pfam" id="PF19458">
    <property type="entry name" value="DUF5995"/>
    <property type="match status" value="1"/>
</dbReference>
<reference evidence="1 2" key="1">
    <citation type="submission" date="2019-11" db="EMBL/GenBank/DDBJ databases">
        <authorList>
            <person name="Criscuolo A."/>
        </authorList>
    </citation>
    <scope>NUCLEOTIDE SEQUENCE [LARGE SCALE GENOMIC DNA]</scope>
    <source>
        <strain evidence="1">CIP111667</strain>
    </source>
</reference>
<dbReference type="AlphaFoldDB" id="A0A7M4DEF7"/>
<comment type="caution">
    <text evidence="1">The sequence shown here is derived from an EMBL/GenBank/DDBJ whole genome shotgun (WGS) entry which is preliminary data.</text>
</comment>
<accession>A0A7M4DEF7</accession>
<name>A0A7M4DEF7_9MICO</name>
<protein>
    <submittedName>
        <fullName evidence="1">Uncharacterized protein</fullName>
    </submittedName>
</protein>
<sequence length="250" mass="27326">MGWFSDLVGAAKDRLLRRRREPVPAGQHPDIASLLLHLDLVSSGFAVGDGVGAFHDMYRRVTELVGDELRAGRFADREFLTRLDVVFAGYYLEAVTASTPNRAWAPVFACRADPGRAPIQFALAGMNAHINHDLGPAVVRTCRQLGLHPDSPGVRADYRRVTDVLATVQEEVRQSFLSGLALEADRRFAPVANLIATWSIAKAREAAWTNAEVLWELRGSGSVEEAYLDSLAGSVGMVGRYLLTRVGDPD</sequence>
<keyword evidence="2" id="KW-1185">Reference proteome</keyword>
<dbReference type="Proteomes" id="UP000419743">
    <property type="component" value="Unassembled WGS sequence"/>
</dbReference>
<gene>
    <name evidence="1" type="ORF">HALOF300_00497</name>
</gene>
<dbReference type="InterPro" id="IPR046037">
    <property type="entry name" value="DUF5995"/>
</dbReference>
<organism evidence="1 2">
    <name type="scientific">Occultella aeris</name>
    <dbReference type="NCBI Taxonomy" id="2761496"/>
    <lineage>
        <taxon>Bacteria</taxon>
        <taxon>Bacillati</taxon>
        <taxon>Actinomycetota</taxon>
        <taxon>Actinomycetes</taxon>
        <taxon>Micrococcales</taxon>
        <taxon>Ruaniaceae</taxon>
        <taxon>Occultella</taxon>
    </lineage>
</organism>
<proteinExistence type="predicted"/>
<evidence type="ECO:0000313" key="1">
    <source>
        <dbReference type="EMBL" id="VZO35272.1"/>
    </source>
</evidence>
<dbReference type="EMBL" id="CACRYJ010000006">
    <property type="protein sequence ID" value="VZO35272.1"/>
    <property type="molecule type" value="Genomic_DNA"/>
</dbReference>